<protein>
    <submittedName>
        <fullName evidence="3">Glutathione synthase/RimK-type ligase, ATP-grasp superfamily</fullName>
    </submittedName>
</protein>
<dbReference type="RefSeq" id="WP_091396846.1">
    <property type="nucleotide sequence ID" value="NZ_BKAI01000008.1"/>
</dbReference>
<dbReference type="InterPro" id="IPR011761">
    <property type="entry name" value="ATP-grasp"/>
</dbReference>
<keyword evidence="1" id="KW-0547">Nucleotide-binding</keyword>
<proteinExistence type="predicted"/>
<evidence type="ECO:0000313" key="4">
    <source>
        <dbReference type="Proteomes" id="UP000199580"/>
    </source>
</evidence>
<dbReference type="GO" id="GO:0009432">
    <property type="term" value="P:SOS response"/>
    <property type="evidence" value="ECO:0007669"/>
    <property type="project" value="TreeGrafter"/>
</dbReference>
<evidence type="ECO:0000256" key="1">
    <source>
        <dbReference type="PROSITE-ProRule" id="PRU00409"/>
    </source>
</evidence>
<organism evidence="3 4">
    <name type="scientific">Flavobacterium noncentrifugens</name>
    <dbReference type="NCBI Taxonomy" id="1128970"/>
    <lineage>
        <taxon>Bacteria</taxon>
        <taxon>Pseudomonadati</taxon>
        <taxon>Bacteroidota</taxon>
        <taxon>Flavobacteriia</taxon>
        <taxon>Flavobacteriales</taxon>
        <taxon>Flavobacteriaceae</taxon>
        <taxon>Flavobacterium</taxon>
    </lineage>
</organism>
<dbReference type="GO" id="GO:0005524">
    <property type="term" value="F:ATP binding"/>
    <property type="evidence" value="ECO:0007669"/>
    <property type="project" value="UniProtKB-UniRule"/>
</dbReference>
<dbReference type="GO" id="GO:0046872">
    <property type="term" value="F:metal ion binding"/>
    <property type="evidence" value="ECO:0007669"/>
    <property type="project" value="InterPro"/>
</dbReference>
<sequence>MKKIGILFGMEDTFPQAFIDRVNSKNEKDVIAEAVSIDKVVQNKGGEYAVIIDRISQDVPFYRAFLKNAALTGTNVINNPFWWSADDKFFNNALADVLGVPLPNTVILPSAEHPTDTTSKSFRNLKYPMDWEGIFDYVKFPAYMKPYAGGGWKNVYRLENKEEFWEKHRETGQLVMLLQEEIVFTEYFRVYCLGRKAVRIMQYEPRNPHHLRYVIDGPPVSKKLLETVKDYTLRLCNGLGYDFNTVEFAVRDGIPYAIDFGNPAPDAELTSVGRENFEWVVEEAAKMAITAAKKQKPGQMNLTWGTFMKDSVALANK</sequence>
<dbReference type="GO" id="GO:0005737">
    <property type="term" value="C:cytoplasm"/>
    <property type="evidence" value="ECO:0007669"/>
    <property type="project" value="TreeGrafter"/>
</dbReference>
<dbReference type="PROSITE" id="PS50975">
    <property type="entry name" value="ATP_GRASP"/>
    <property type="match status" value="1"/>
</dbReference>
<evidence type="ECO:0000313" key="3">
    <source>
        <dbReference type="EMBL" id="SDK21403.1"/>
    </source>
</evidence>
<gene>
    <name evidence="3" type="ORF">SAMN04487935_2843</name>
</gene>
<dbReference type="STRING" id="1128970.SAMN04487935_2843"/>
<dbReference type="EMBL" id="FNEZ01000004">
    <property type="protein sequence ID" value="SDK21403.1"/>
    <property type="molecule type" value="Genomic_DNA"/>
</dbReference>
<dbReference type="PANTHER" id="PTHR21621:SF0">
    <property type="entry name" value="BETA-CITRYLGLUTAMATE SYNTHASE B-RELATED"/>
    <property type="match status" value="1"/>
</dbReference>
<dbReference type="SUPFAM" id="SSF56059">
    <property type="entry name" value="Glutathione synthetase ATP-binding domain-like"/>
    <property type="match status" value="1"/>
</dbReference>
<feature type="domain" description="ATP-grasp" evidence="2">
    <location>
        <begin position="92"/>
        <end position="290"/>
    </location>
</feature>
<keyword evidence="3" id="KW-0436">Ligase</keyword>
<dbReference type="Proteomes" id="UP000199580">
    <property type="component" value="Unassembled WGS sequence"/>
</dbReference>
<reference evidence="3 4" key="1">
    <citation type="submission" date="2016-10" db="EMBL/GenBank/DDBJ databases">
        <authorList>
            <person name="de Groot N.N."/>
        </authorList>
    </citation>
    <scope>NUCLEOTIDE SEQUENCE [LARGE SCALE GENOMIC DNA]</scope>
    <source>
        <strain evidence="3 4">CGMCC 1.10076</strain>
    </source>
</reference>
<dbReference type="PANTHER" id="PTHR21621">
    <property type="entry name" value="RIBOSOMAL PROTEIN S6 MODIFICATION PROTEIN"/>
    <property type="match status" value="1"/>
</dbReference>
<dbReference type="AlphaFoldDB" id="A0A1G9A226"/>
<accession>A0A1G9A226</accession>
<keyword evidence="1" id="KW-0067">ATP-binding</keyword>
<evidence type="ECO:0000259" key="2">
    <source>
        <dbReference type="PROSITE" id="PS50975"/>
    </source>
</evidence>
<dbReference type="GO" id="GO:0018169">
    <property type="term" value="F:ribosomal S6-glutamic acid ligase activity"/>
    <property type="evidence" value="ECO:0007669"/>
    <property type="project" value="TreeGrafter"/>
</dbReference>
<dbReference type="OrthoDB" id="108548at2"/>
<keyword evidence="4" id="KW-1185">Reference proteome</keyword>
<name>A0A1G9A226_9FLAO</name>